<dbReference type="EMBL" id="CP028102">
    <property type="protein sequence ID" value="AVQ19408.1"/>
    <property type="molecule type" value="Genomic_DNA"/>
</dbReference>
<dbReference type="RefSeq" id="WP_040493850.1">
    <property type="nucleotide sequence ID" value="NZ_CP028102.1"/>
</dbReference>
<evidence type="ECO:0000313" key="1">
    <source>
        <dbReference type="EMBL" id="AVQ19408.1"/>
    </source>
</evidence>
<organism evidence="1 2">
    <name type="scientific">Fusobacterium mortiferum ATCC 9817</name>
    <dbReference type="NCBI Taxonomy" id="469616"/>
    <lineage>
        <taxon>Bacteria</taxon>
        <taxon>Fusobacteriati</taxon>
        <taxon>Fusobacteriota</taxon>
        <taxon>Fusobacteriia</taxon>
        <taxon>Fusobacteriales</taxon>
        <taxon>Fusobacteriaceae</taxon>
        <taxon>Fusobacterium</taxon>
    </lineage>
</organism>
<proteinExistence type="predicted"/>
<reference evidence="2" key="1">
    <citation type="journal article" date="2018" name="MSphere">
        <title>Fusobacterium Genomics Using MinION and Illumina Sequencing Enables Genome Completion and Correction.</title>
        <authorList>
            <person name="Todd S.M."/>
            <person name="Settlage R.E."/>
            <person name="Lahmers K.K."/>
            <person name="Slade D.J."/>
        </authorList>
    </citation>
    <scope>NUCLEOTIDE SEQUENCE [LARGE SCALE GENOMIC DNA]</scope>
    <source>
        <strain evidence="2">ATCC 9817</strain>
    </source>
</reference>
<protein>
    <submittedName>
        <fullName evidence="1">Uncharacterized protein</fullName>
    </submittedName>
</protein>
<dbReference type="Proteomes" id="UP000240258">
    <property type="component" value="Chromosome"/>
</dbReference>
<name>A0ABM6TYE4_FUSMR</name>
<sequence length="67" mass="7816">MKISVIVGVLVKLVLMEGNFHRIKKSPLIIDKNTNTSRGKFPLTFYQIKVKREYNSQLFSLVFPLNY</sequence>
<accession>A0ABM6TYE4</accession>
<gene>
    <name evidence="1" type="ORF">C4N19_10015</name>
</gene>
<evidence type="ECO:0000313" key="2">
    <source>
        <dbReference type="Proteomes" id="UP000240258"/>
    </source>
</evidence>
<keyword evidence="2" id="KW-1185">Reference proteome</keyword>
<dbReference type="GeneID" id="62763867"/>